<dbReference type="EMBL" id="JJMM01000002">
    <property type="protein sequence ID" value="KDR96734.1"/>
    <property type="molecule type" value="Genomic_DNA"/>
</dbReference>
<dbReference type="RefSeq" id="WP_038261353.1">
    <property type="nucleotide sequence ID" value="NZ_FSRH01000001.1"/>
</dbReference>
<dbReference type="OrthoDB" id="9809147at2"/>
<dbReference type="AlphaFoldDB" id="A0A069RI77"/>
<name>A0A069RI77_PEPLI</name>
<comment type="caution">
    <text evidence="2">The sequence shown here is derived from an EMBL/GenBank/DDBJ whole genome shotgun (WGS) entry which is preliminary data.</text>
</comment>
<keyword evidence="3" id="KW-1185">Reference proteome</keyword>
<feature type="domain" description="LUD" evidence="1">
    <location>
        <begin position="13"/>
        <end position="207"/>
    </location>
</feature>
<organism evidence="2 3">
    <name type="scientific">Peptoclostridium litorale DSM 5388</name>
    <dbReference type="NCBI Taxonomy" id="1121324"/>
    <lineage>
        <taxon>Bacteria</taxon>
        <taxon>Bacillati</taxon>
        <taxon>Bacillota</taxon>
        <taxon>Clostridia</taxon>
        <taxon>Peptostreptococcales</taxon>
        <taxon>Peptoclostridiaceae</taxon>
        <taxon>Peptoclostridium</taxon>
    </lineage>
</organism>
<dbReference type="PANTHER" id="PTHR36179:SF2">
    <property type="entry name" value="LUD DOMAIN-CONTAINING PROTEIN"/>
    <property type="match status" value="1"/>
</dbReference>
<dbReference type="InterPro" id="IPR009501">
    <property type="entry name" value="UCP020269"/>
</dbReference>
<dbReference type="InterPro" id="IPR037171">
    <property type="entry name" value="NagB/RpiA_transferase-like"/>
</dbReference>
<dbReference type="STRING" id="1121324.CLIT_2c03400"/>
<accession>A0A069RI77</accession>
<dbReference type="Proteomes" id="UP000027946">
    <property type="component" value="Unassembled WGS sequence"/>
</dbReference>
<protein>
    <recommendedName>
        <fullName evidence="1">LUD domain-containing protein</fullName>
    </recommendedName>
</protein>
<dbReference type="eggNOG" id="COG1139">
    <property type="taxonomic scope" value="Bacteria"/>
</dbReference>
<evidence type="ECO:0000259" key="1">
    <source>
        <dbReference type="Pfam" id="PF02589"/>
    </source>
</evidence>
<dbReference type="InterPro" id="IPR024185">
    <property type="entry name" value="FTHF_cligase-like_sf"/>
</dbReference>
<reference evidence="2 3" key="1">
    <citation type="submission" date="2014-03" db="EMBL/GenBank/DDBJ databases">
        <title>Genome sequence of Clostridium litorale W6, DSM 5388.</title>
        <authorList>
            <person name="Poehlein A."/>
            <person name="Jagirdar A."/>
            <person name="Khonsari B."/>
            <person name="Chibani C.M."/>
            <person name="Gutierrez Gutierrez D.A."/>
            <person name="Davydova E."/>
            <person name="Alghaithi H.S."/>
            <person name="Nair K.P."/>
            <person name="Dhamotharan K."/>
            <person name="Chandran L."/>
            <person name="G W."/>
            <person name="Daniel R."/>
        </authorList>
    </citation>
    <scope>NUCLEOTIDE SEQUENCE [LARGE SCALE GENOMIC DNA]</scope>
    <source>
        <strain evidence="2 3">W6</strain>
    </source>
</reference>
<dbReference type="SUPFAM" id="SSF100950">
    <property type="entry name" value="NagB/RpiA/CoA transferase-like"/>
    <property type="match status" value="1"/>
</dbReference>
<evidence type="ECO:0000313" key="3">
    <source>
        <dbReference type="Proteomes" id="UP000027946"/>
    </source>
</evidence>
<dbReference type="PIRSF" id="PIRSF020269">
    <property type="entry name" value="DUF1121"/>
    <property type="match status" value="1"/>
</dbReference>
<dbReference type="PANTHER" id="PTHR36179">
    <property type="entry name" value="LUD_DOM DOMAIN-CONTAINING PROTEIN"/>
    <property type="match status" value="1"/>
</dbReference>
<dbReference type="Gene3D" id="3.40.50.10420">
    <property type="entry name" value="NagB/RpiA/CoA transferase-like"/>
    <property type="match status" value="1"/>
</dbReference>
<gene>
    <name evidence="2" type="ORF">CLIT_2c03400</name>
</gene>
<proteinExistence type="predicted"/>
<evidence type="ECO:0000313" key="2">
    <source>
        <dbReference type="EMBL" id="KDR96734.1"/>
    </source>
</evidence>
<dbReference type="Pfam" id="PF02589">
    <property type="entry name" value="LUD_dom"/>
    <property type="match status" value="1"/>
</dbReference>
<sequence>MDENKKFVLDKKIAHTIENLNKNNMDAYYVQNSDEMLQKVGELLKNGDTVSVGGSMTLFETGLIEFLRNGSYNFLDRYKDGLTPSGIKNIYRESFYADAYLASCNAITEKGEIYNVDGNGNRVAAIIYGPDSVILVVGVNKIVKDIDEAVERNRRYAAPANAKRLNRDTPCASLGYCTDCSSSDRICSSYVTLRQQQIKGRIKVIIVGEELGY</sequence>
<dbReference type="InterPro" id="IPR003741">
    <property type="entry name" value="LUD_dom"/>
</dbReference>